<proteinExistence type="predicted"/>
<name>A0A078HAQ9_BRANA</name>
<keyword evidence="2" id="KW-1185">Reference proteome</keyword>
<dbReference type="Proteomes" id="UP000028999">
    <property type="component" value="Unassembled WGS sequence"/>
</dbReference>
<dbReference type="Gramene" id="CDY34524">
    <property type="protein sequence ID" value="CDY34524"/>
    <property type="gene ID" value="GSBRNA2T00056912001"/>
</dbReference>
<organism evidence="1 2">
    <name type="scientific">Brassica napus</name>
    <name type="common">Rape</name>
    <dbReference type="NCBI Taxonomy" id="3708"/>
    <lineage>
        <taxon>Eukaryota</taxon>
        <taxon>Viridiplantae</taxon>
        <taxon>Streptophyta</taxon>
        <taxon>Embryophyta</taxon>
        <taxon>Tracheophyta</taxon>
        <taxon>Spermatophyta</taxon>
        <taxon>Magnoliopsida</taxon>
        <taxon>eudicotyledons</taxon>
        <taxon>Gunneridae</taxon>
        <taxon>Pentapetalae</taxon>
        <taxon>rosids</taxon>
        <taxon>malvids</taxon>
        <taxon>Brassicales</taxon>
        <taxon>Brassicaceae</taxon>
        <taxon>Brassiceae</taxon>
        <taxon>Brassica</taxon>
    </lineage>
</organism>
<protein>
    <submittedName>
        <fullName evidence="1">BnaA08g04790D protein</fullName>
    </submittedName>
</protein>
<dbReference type="PaxDb" id="3708-A0A078HAQ9"/>
<reference evidence="1 2" key="1">
    <citation type="journal article" date="2014" name="Science">
        <title>Plant genetics. Early allopolyploid evolution in the post-Neolithic Brassica napus oilseed genome.</title>
        <authorList>
            <person name="Chalhoub B."/>
            <person name="Denoeud F."/>
            <person name="Liu S."/>
            <person name="Parkin I.A."/>
            <person name="Tang H."/>
            <person name="Wang X."/>
            <person name="Chiquet J."/>
            <person name="Belcram H."/>
            <person name="Tong C."/>
            <person name="Samans B."/>
            <person name="Correa M."/>
            <person name="Da Silva C."/>
            <person name="Just J."/>
            <person name="Falentin C."/>
            <person name="Koh C.S."/>
            <person name="Le Clainche I."/>
            <person name="Bernard M."/>
            <person name="Bento P."/>
            <person name="Noel B."/>
            <person name="Labadie K."/>
            <person name="Alberti A."/>
            <person name="Charles M."/>
            <person name="Arnaud D."/>
            <person name="Guo H."/>
            <person name="Daviaud C."/>
            <person name="Alamery S."/>
            <person name="Jabbari K."/>
            <person name="Zhao M."/>
            <person name="Edger P.P."/>
            <person name="Chelaifa H."/>
            <person name="Tack D."/>
            <person name="Lassalle G."/>
            <person name="Mestiri I."/>
            <person name="Schnel N."/>
            <person name="Le Paslier M.C."/>
            <person name="Fan G."/>
            <person name="Renault V."/>
            <person name="Bayer P.E."/>
            <person name="Golicz A.A."/>
            <person name="Manoli S."/>
            <person name="Lee T.H."/>
            <person name="Thi V.H."/>
            <person name="Chalabi S."/>
            <person name="Hu Q."/>
            <person name="Fan C."/>
            <person name="Tollenaere R."/>
            <person name="Lu Y."/>
            <person name="Battail C."/>
            <person name="Shen J."/>
            <person name="Sidebottom C.H."/>
            <person name="Wang X."/>
            <person name="Canaguier A."/>
            <person name="Chauveau A."/>
            <person name="Berard A."/>
            <person name="Deniot G."/>
            <person name="Guan M."/>
            <person name="Liu Z."/>
            <person name="Sun F."/>
            <person name="Lim Y.P."/>
            <person name="Lyons E."/>
            <person name="Town C.D."/>
            <person name="Bancroft I."/>
            <person name="Wang X."/>
            <person name="Meng J."/>
            <person name="Ma J."/>
            <person name="Pires J.C."/>
            <person name="King G.J."/>
            <person name="Brunel D."/>
            <person name="Delourme R."/>
            <person name="Renard M."/>
            <person name="Aury J.M."/>
            <person name="Adams K.L."/>
            <person name="Batley J."/>
            <person name="Snowdon R.J."/>
            <person name="Tost J."/>
            <person name="Edwards D."/>
            <person name="Zhou Y."/>
            <person name="Hua W."/>
            <person name="Sharpe A.G."/>
            <person name="Paterson A.H."/>
            <person name="Guan C."/>
            <person name="Wincker P."/>
        </authorList>
    </citation>
    <scope>NUCLEOTIDE SEQUENCE [LARGE SCALE GENOMIC DNA]</scope>
    <source>
        <strain evidence="2">cv. Darmor-bzh</strain>
    </source>
</reference>
<evidence type="ECO:0000313" key="2">
    <source>
        <dbReference type="Proteomes" id="UP000028999"/>
    </source>
</evidence>
<accession>A0A078HAQ9</accession>
<gene>
    <name evidence="1" type="primary">BnaA08g04790D</name>
    <name evidence="1" type="ORF">GSBRNA2T00056912001</name>
</gene>
<dbReference type="AlphaFoldDB" id="A0A078HAQ9"/>
<sequence>MDMKSLKRHVTSKGIFMIMLVT</sequence>
<evidence type="ECO:0000313" key="1">
    <source>
        <dbReference type="EMBL" id="CDY34524.1"/>
    </source>
</evidence>
<dbReference type="EMBL" id="LK032336">
    <property type="protein sequence ID" value="CDY34524.1"/>
    <property type="molecule type" value="Genomic_DNA"/>
</dbReference>